<gene>
    <name evidence="3" type="ORF">SINV_08943</name>
</gene>
<reference evidence="3" key="1">
    <citation type="journal article" date="2011" name="Proc. Natl. Acad. Sci. U.S.A.">
        <title>The genome of the fire ant Solenopsis invicta.</title>
        <authorList>
            <person name="Wurm Y."/>
            <person name="Wang J."/>
            <person name="Riba-Grognuz O."/>
            <person name="Corona M."/>
            <person name="Nygaard S."/>
            <person name="Hunt B.G."/>
            <person name="Ingram K.K."/>
            <person name="Falquet L."/>
            <person name="Nipitwattanaphon M."/>
            <person name="Gotzek D."/>
            <person name="Dijkstra M.B."/>
            <person name="Oettler J."/>
            <person name="Comtesse F."/>
            <person name="Shih C.J."/>
            <person name="Wu W.J."/>
            <person name="Yang C.C."/>
            <person name="Thomas J."/>
            <person name="Beaudoing E."/>
            <person name="Pradervand S."/>
            <person name="Flegel V."/>
            <person name="Cook E.D."/>
            <person name="Fabbretti R."/>
            <person name="Stockinger H."/>
            <person name="Long L."/>
            <person name="Farmerie W.G."/>
            <person name="Oakey J."/>
            <person name="Boomsma J.J."/>
            <person name="Pamilo P."/>
            <person name="Yi S.V."/>
            <person name="Heinze J."/>
            <person name="Goodisman M.A."/>
            <person name="Farinelli L."/>
            <person name="Harshman K."/>
            <person name="Hulo N."/>
            <person name="Cerutti L."/>
            <person name="Xenarios I."/>
            <person name="Shoemaker D."/>
            <person name="Keller L."/>
        </authorList>
    </citation>
    <scope>NUCLEOTIDE SEQUENCE [LARGE SCALE GENOMIC DNA]</scope>
</reference>
<dbReference type="HOGENOM" id="CLU_095825_0_0_1"/>
<evidence type="ECO:0000259" key="2">
    <source>
        <dbReference type="PROSITE" id="PS50966"/>
    </source>
</evidence>
<accession>E9J9F2</accession>
<sequence length="178" mass="20205">MFNINEICEWAGTNPSQRNFREGENILRAGHLISCEKHENQTRESESVKLTAYCLQTSQLRTSPHEITAEISEAGKIISISCSCKAGLGEKCKHVLATLLYCHRININDLELLSSTDRKCMSKNKHKDSLSKYQPLPLEQHICFGKTENNIVITEDLNTDITKLLTDRIPKFAFAKHM</sequence>
<dbReference type="OMA" id="CHRININ"/>
<keyword evidence="1" id="KW-0862">Zinc</keyword>
<feature type="non-terminal residue" evidence="3">
    <location>
        <position position="178"/>
    </location>
</feature>
<dbReference type="EMBL" id="GL769301">
    <property type="protein sequence ID" value="EFZ10550.1"/>
    <property type="molecule type" value="Genomic_DNA"/>
</dbReference>
<protein>
    <recommendedName>
        <fullName evidence="2">SWIM-type domain-containing protein</fullName>
    </recommendedName>
</protein>
<evidence type="ECO:0000313" key="3">
    <source>
        <dbReference type="EMBL" id="EFZ10550.1"/>
    </source>
</evidence>
<feature type="domain" description="SWIM-type" evidence="2">
    <location>
        <begin position="67"/>
        <end position="103"/>
    </location>
</feature>
<proteinExistence type="predicted"/>
<keyword evidence="1" id="KW-0479">Metal-binding</keyword>
<dbReference type="GO" id="GO:0008270">
    <property type="term" value="F:zinc ion binding"/>
    <property type="evidence" value="ECO:0007669"/>
    <property type="project" value="UniProtKB-KW"/>
</dbReference>
<dbReference type="AlphaFoldDB" id="E9J9F2"/>
<dbReference type="PROSITE" id="PS50966">
    <property type="entry name" value="ZF_SWIM"/>
    <property type="match status" value="1"/>
</dbReference>
<organism>
    <name type="scientific">Solenopsis invicta</name>
    <name type="common">Red imported fire ant</name>
    <name type="synonym">Solenopsis wagneri</name>
    <dbReference type="NCBI Taxonomy" id="13686"/>
    <lineage>
        <taxon>Eukaryota</taxon>
        <taxon>Metazoa</taxon>
        <taxon>Ecdysozoa</taxon>
        <taxon>Arthropoda</taxon>
        <taxon>Hexapoda</taxon>
        <taxon>Insecta</taxon>
        <taxon>Pterygota</taxon>
        <taxon>Neoptera</taxon>
        <taxon>Endopterygota</taxon>
        <taxon>Hymenoptera</taxon>
        <taxon>Apocrita</taxon>
        <taxon>Aculeata</taxon>
        <taxon>Formicoidea</taxon>
        <taxon>Formicidae</taxon>
        <taxon>Myrmicinae</taxon>
        <taxon>Solenopsis</taxon>
    </lineage>
</organism>
<evidence type="ECO:0000256" key="1">
    <source>
        <dbReference type="PROSITE-ProRule" id="PRU00325"/>
    </source>
</evidence>
<dbReference type="InterPro" id="IPR007527">
    <property type="entry name" value="Znf_SWIM"/>
</dbReference>
<name>E9J9F2_SOLIN</name>
<keyword evidence="1" id="KW-0863">Zinc-finger</keyword>
<dbReference type="Pfam" id="PF04434">
    <property type="entry name" value="SWIM"/>
    <property type="match status" value="1"/>
</dbReference>